<sequence>MSQVVKSRDSVYEILWKDDYSSESYSSSASMTPRMSVQLERISTCLRALAQGRDSRQSSNASSGFTILPGSDTSTTPDNSRRVSIIDKQQYQQEKNRLASNFARWDWSNNPATIFPAAVPDLKEEGRGITEGIGCSECADQYGGIVPGFKDEEHKNRGVPDDQRQEGRENDSSSPVDSTKNPSQKEEDKAYQQTSALHSPAPVRQADEVRMGYALGASQHRRRSSVLSAPVKPVAALNEDEPPAMATRDDMIARFKHRDSLALTRKRYSKRGITSLGSFEA</sequence>
<reference evidence="2 3" key="1">
    <citation type="journal article" date="2016" name="Fungal Biol.">
        <title>The genome of Xylona heveae provides a window into fungal endophytism.</title>
        <authorList>
            <person name="Gazis R."/>
            <person name="Kuo A."/>
            <person name="Riley R."/>
            <person name="LaButti K."/>
            <person name="Lipzen A."/>
            <person name="Lin J."/>
            <person name="Amirebrahimi M."/>
            <person name="Hesse C.N."/>
            <person name="Spatafora J.W."/>
            <person name="Henrissat B."/>
            <person name="Hainaut M."/>
            <person name="Grigoriev I.V."/>
            <person name="Hibbett D.S."/>
        </authorList>
    </citation>
    <scope>NUCLEOTIDE SEQUENCE [LARGE SCALE GENOMIC DNA]</scope>
    <source>
        <strain evidence="2 3">TC161</strain>
    </source>
</reference>
<organism evidence="2 3">
    <name type="scientific">Xylona heveae (strain CBS 132557 / TC161)</name>
    <dbReference type="NCBI Taxonomy" id="1328760"/>
    <lineage>
        <taxon>Eukaryota</taxon>
        <taxon>Fungi</taxon>
        <taxon>Dikarya</taxon>
        <taxon>Ascomycota</taxon>
        <taxon>Pezizomycotina</taxon>
        <taxon>Xylonomycetes</taxon>
        <taxon>Xylonales</taxon>
        <taxon>Xylonaceae</taxon>
        <taxon>Xylona</taxon>
    </lineage>
</organism>
<feature type="region of interest" description="Disordered" evidence="1">
    <location>
        <begin position="50"/>
        <end position="80"/>
    </location>
</feature>
<evidence type="ECO:0000256" key="1">
    <source>
        <dbReference type="SAM" id="MobiDB-lite"/>
    </source>
</evidence>
<proteinExistence type="predicted"/>
<dbReference type="RefSeq" id="XP_018188406.1">
    <property type="nucleotide sequence ID" value="XM_018332601.1"/>
</dbReference>
<evidence type="ECO:0000313" key="2">
    <source>
        <dbReference type="EMBL" id="KZF22851.1"/>
    </source>
</evidence>
<gene>
    <name evidence="2" type="ORF">L228DRAFT_247252</name>
</gene>
<protein>
    <submittedName>
        <fullName evidence="2">Uncharacterized protein</fullName>
    </submittedName>
</protein>
<accession>A0A165H0Z7</accession>
<dbReference type="AlphaFoldDB" id="A0A165H0Z7"/>
<dbReference type="Proteomes" id="UP000076632">
    <property type="component" value="Unassembled WGS sequence"/>
</dbReference>
<feature type="compositionally biased region" description="Polar residues" evidence="1">
    <location>
        <begin position="57"/>
        <end position="78"/>
    </location>
</feature>
<feature type="compositionally biased region" description="Basic and acidic residues" evidence="1">
    <location>
        <begin position="149"/>
        <end position="171"/>
    </location>
</feature>
<feature type="compositionally biased region" description="Polar residues" evidence="1">
    <location>
        <begin position="172"/>
        <end position="182"/>
    </location>
</feature>
<dbReference type="InParanoid" id="A0A165H0Z7"/>
<evidence type="ECO:0000313" key="3">
    <source>
        <dbReference type="Proteomes" id="UP000076632"/>
    </source>
</evidence>
<name>A0A165H0Z7_XYLHT</name>
<dbReference type="EMBL" id="KV407458">
    <property type="protein sequence ID" value="KZF22851.1"/>
    <property type="molecule type" value="Genomic_DNA"/>
</dbReference>
<dbReference type="GeneID" id="28897738"/>
<keyword evidence="3" id="KW-1185">Reference proteome</keyword>
<feature type="region of interest" description="Disordered" evidence="1">
    <location>
        <begin position="146"/>
        <end position="229"/>
    </location>
</feature>